<proteinExistence type="inferred from homology"/>
<accession>A0A330LIU6</accession>
<keyword evidence="4" id="KW-1185">Reference proteome</keyword>
<protein>
    <submittedName>
        <fullName evidence="3">Type II toxin-antitoxin system mRNA interferase toxin, RelE/StbE family</fullName>
    </submittedName>
</protein>
<gene>
    <name evidence="3" type="ORF">MORIYA_0041</name>
</gene>
<evidence type="ECO:0000313" key="3">
    <source>
        <dbReference type="EMBL" id="SQD76519.1"/>
    </source>
</evidence>
<dbReference type="Pfam" id="PF05016">
    <property type="entry name" value="ParE_toxin"/>
    <property type="match status" value="1"/>
</dbReference>
<dbReference type="InterPro" id="IPR007712">
    <property type="entry name" value="RelE/ParE_toxin"/>
</dbReference>
<evidence type="ECO:0000256" key="2">
    <source>
        <dbReference type="ARBA" id="ARBA00022649"/>
    </source>
</evidence>
<dbReference type="RefSeq" id="WP_112711670.1">
    <property type="nucleotide sequence ID" value="NZ_LS483250.1"/>
</dbReference>
<dbReference type="Gene3D" id="3.30.2310.20">
    <property type="entry name" value="RelE-like"/>
    <property type="match status" value="1"/>
</dbReference>
<name>A0A330LIU6_9GAMM</name>
<sequence length="87" mass="10012">MAKYKITFKKSVAKDLRVIPKNDIKKILGKIDILSENPRGEGCIKLSGKEIYRVRQGLYRIIYEIKDGLLIVNVVKVAHRSHVYKSN</sequence>
<dbReference type="PANTHER" id="PTHR35601">
    <property type="entry name" value="TOXIN RELE"/>
    <property type="match status" value="1"/>
</dbReference>
<keyword evidence="2" id="KW-1277">Toxin-antitoxin system</keyword>
<dbReference type="PANTHER" id="PTHR35601:SF1">
    <property type="entry name" value="TOXIN RELE"/>
    <property type="match status" value="1"/>
</dbReference>
<dbReference type="AlphaFoldDB" id="A0A330LIU6"/>
<dbReference type="EMBL" id="LS483250">
    <property type="protein sequence ID" value="SQD76519.1"/>
    <property type="molecule type" value="Genomic_DNA"/>
</dbReference>
<dbReference type="SUPFAM" id="SSF143011">
    <property type="entry name" value="RelE-like"/>
    <property type="match status" value="1"/>
</dbReference>
<reference evidence="4" key="1">
    <citation type="submission" date="2018-05" db="EMBL/GenBank/DDBJ databases">
        <authorList>
            <person name="Cea G.-C."/>
            <person name="William W."/>
        </authorList>
    </citation>
    <scope>NUCLEOTIDE SEQUENCE [LARGE SCALE GENOMIC DNA]</scope>
    <source>
        <strain evidence="4">DB21MT 5</strain>
    </source>
</reference>
<dbReference type="Proteomes" id="UP000250163">
    <property type="component" value="Chromosome MORIYA"/>
</dbReference>
<dbReference type="KEGG" id="mya:MORIYA_0041"/>
<evidence type="ECO:0000256" key="1">
    <source>
        <dbReference type="ARBA" id="ARBA00006226"/>
    </source>
</evidence>
<dbReference type="OrthoDB" id="5570653at2"/>
<dbReference type="InterPro" id="IPR035093">
    <property type="entry name" value="RelE/ParE_toxin_dom_sf"/>
</dbReference>
<comment type="similarity">
    <text evidence="1">Belongs to the RelE toxin family.</text>
</comment>
<organism evidence="3 4">
    <name type="scientific">Moritella yayanosii</name>
    <dbReference type="NCBI Taxonomy" id="69539"/>
    <lineage>
        <taxon>Bacteria</taxon>
        <taxon>Pseudomonadati</taxon>
        <taxon>Pseudomonadota</taxon>
        <taxon>Gammaproteobacteria</taxon>
        <taxon>Alteromonadales</taxon>
        <taxon>Moritellaceae</taxon>
        <taxon>Moritella</taxon>
    </lineage>
</organism>
<evidence type="ECO:0000313" key="4">
    <source>
        <dbReference type="Proteomes" id="UP000250163"/>
    </source>
</evidence>